<dbReference type="GO" id="GO:0016539">
    <property type="term" value="P:intein-mediated protein splicing"/>
    <property type="evidence" value="ECO:0007669"/>
    <property type="project" value="InterPro"/>
</dbReference>
<keyword evidence="1" id="KW-0175">Coiled coil</keyword>
<dbReference type="NCBIfam" id="TIGR04388">
    <property type="entry name" value="Lepto_longest"/>
    <property type="match status" value="1"/>
</dbReference>
<feature type="domain" description="Hint" evidence="3">
    <location>
        <begin position="2171"/>
        <end position="2218"/>
    </location>
</feature>
<sequence>MNRREKYFFFLLLFGFLFSLDRELESQSTPPIPQLNSPSYAAGGWNQQMQSTYSAANGMKNITNWDALVLQGYGVLQSEWEAQIQAQISNQVSLVHTQDQFQSVQDYKNYVYDALESQASQLLTQWQADAEVSIQLQRNQFIDTYYGGNLATVTNLKNQFDAEFQAVVQGNSPTLSTTGGSNGFLTNSQLSLQQLEQQWYSQYNTNIQNGLWNYEQSLQALNTNYQNLLNQIATTNAQYLSNINQIQSYEANVKDQVKTTMDGYQQFLNGNSLFWNSVNVTYDSVSGTYLPGICPSGDTCSYYLYDTTSGQFVSTCPATDQCTTLTYDNSMNATTGQVTGYISSSCAQVVGTACTADSAKSVAVHTSLNADGQAFQKVINDIETAITQGMTSLAVFDTTKGTLVSYPQSCLNPGESCVTGSYNTATQKFSTSACASGAASCVQAIVDNTTPSALTGMYFSSTCPTGDASCVTCPSTGGVADTCQIQSYEASLAYAANEMSTFLLNEQALVQTNVAHYLNGTSSSTGAMTINMSLFDYQFATGTAATQGVAGLAVEIMHFIDGTVSGTDFSNWLMNAYSASLTGTCDPNNFDSTSPACLFPFFSGAGAAYGGASSANFFPGMTITGVNMPSTNLQAINLNPAQYFNNPQAYCLGNAGCAPLPFVYAYGAVTALPYTPIPGGQYYSNNRTWSDPGYGNFYNYTDNELWGVYGVYYGAATMYHQTDSIQITLSFNEQDNNSSASAATWQNLLTQLQGFSANWTNNVLPAVMNWSGQVANYNAQYATWQTTQGALLAQAQSDYSNALAGLQSSETGWLTQMHDLQAKTSASFLAANNALRDGKSQADLSALSTELLGNLTLSRLDSGSGLAQSSGVLDTSKLFAGEASSLSNVNPNTGLPNFSLLGIFSGTFGQSVAGLTNLSLLSSTNNALLNEKMNYMQQMVSNLAGQQAFTQNGEQQLLQDRHLSTKTVGQEKDAKTFLTNSDGQYVKCDAGGGNCTACADQSTGCETMDSLITSVCGDSLSTCTKYTANKYTNVHMNKDGDIEMDQAVYTGKATYQGSSSSCGGGSGEASDANDYCFNTQNQHLTIKAPHATFMMGNGMNSVGNIFDTSQAEGNRISSVINSSFKHASDFFGVNNFSTALLANLAKTDHANSLNAEAAGKSAGDQAFVAGIVEAYVNYVANGGHGMKGFVKMEVHNLVQNAITTLLVNTYHLSPDVATYLAGGLIDWKQAQHAKHELRINAWKNDLEGIAAGAALAPFGGLFGITGVLTGEAVGPGMGNVFTGLNNRSDVEAIRQWRQDRENVVGLAVTLYGKEHNWPPDQIALAAQWANDFVHARDAKAELGWTGPMLSVGRLMGVMRNLEAPFAEIEGGLLKFGAHLGGQAGLVGRHAEEHFDDNVRFGVNNAKLKADVDAIHQWKTDKVNMVGNYVQQVGKANGWSDEYTQAMVRIAEGFVIRQQARADLRKTRLTDEFALGPLAVLDQVLFKGGIESLVSRGVKGILTTFADVGHSLGLVSDQFRSDTYANTSVWNDKFTGASLQAATQAGKIDKSYIKSQERDLLFTTIAAILDPNGNPNDIKNFGKLLEGYMDQRTAKKEAREQRLKDTEQVIEIAAAAAFSVCTAGAGSGTMFEVLGQVAMNVGRFSMTYGQMIASAISITAQTVIGGELGGTNGAIAGLANGLLGAATLSGNLPVSGFVSWTPGHSENLLTGEAGQKGGWGGGFSANIGGFGEKDMGTIGFTYAPGTGLDVNANYAFGGKSFQMPAGSFVGIDINTKTGNYTVNGGYDFNPGGENHVGMTVSASRDGSANAGAFYNYSKQDPQPEPGSKPVLGADGKPVPPPKSFMGKMGAVGAALTMSNDGTFDLAGQWKGVNVASMSYDTNTHKLGQVHGSGTFFSDFASSVAQENASNNIEKQQKQMDEPTGKLLVKMGMMSDEERLNILNSEGPGKLNEMFDTYKKNMSDSGNIEQWKNQVSAAGDALGMRVQFDEGKSAKTALESAWNRFKGDVFGSFGIANDGSKSYSAGKDEEPSVLRTKTCFDKSVEVKTTKGYKSFGDLRLGDEVYSLNEETGEIEIQKVTELFVHNVRSVHEIDFENKASIKTTWNHPFAIQNRGWVNVEDIHAGDRSITGNSIRTAMMKSLAIGNGISIGASIAGSSNTVRITQTNWQTESKGTLGIRRIEEKSSTQKVYNIEVEKNHNYFVRVGKEDVLVHNYIVDVRLEKIPAEDLAMLSKPNSDPKYSEIKWGDKTYNRVIENGAVRYERQGANGSKEVLRVSSAGYIEQKTVWGGFMGLGGKESKASYYKANEVNIAERNSDKANGVKEEPLAPYEKAADSRYVTDKLSKLWSEKGIDGSKYGFGMKELRQTNSYSKELTLVDHELEFTKANKSQVEGAAARIRKLEVEKSKLTNALDKLYESAKTAYTQVGYDSRDSNGRYTGEFAKFNKEPKEFGSSGQDANLLMNEVRIKAQAVLGFKSGTERARMEEILGSLNSLEVQRKMSTKQNKISREEWIRTATRGLEDVSEKPGESREKYMERLNSVEAGAQDRTRGTAVQLSVAIELLQRAFERGDLKPAIPHDAPDYAQRLENYKKFVKFVEGGWSPELGSKTAAEICRTYTNYLQAVEGKVTKASFVEWYTYKGISGDLGFSQGAPVVDLGHTPGFSKSWGVETEGSNNFASVRLDPKTGELRGIVNPIPLDSLRQKLAEFPVGKVIQVYDDTDNTPGANHFCLWLKTEDGWVNYNHTGGESGGVRRGKTIKFNENLKVFKIYY</sequence>
<evidence type="ECO:0000256" key="1">
    <source>
        <dbReference type="SAM" id="Coils"/>
    </source>
</evidence>
<dbReference type="InterPro" id="IPR030885">
    <property type="entry name" value="Lepto_longest"/>
</dbReference>
<protein>
    <submittedName>
        <fullName evidence="5">TIGR04388 family protein</fullName>
    </submittedName>
</protein>
<name>A0A4R9GAP3_9LEPT</name>
<dbReference type="Pfam" id="PF14890">
    <property type="entry name" value="Intein_splicing"/>
    <property type="match status" value="1"/>
</dbReference>
<gene>
    <name evidence="5" type="ORF">EHO60_12130</name>
</gene>
<dbReference type="PROSITE" id="PS50818">
    <property type="entry name" value="INTEIN_C_TER"/>
    <property type="match status" value="1"/>
</dbReference>
<dbReference type="CDD" id="cd00081">
    <property type="entry name" value="Hint"/>
    <property type="match status" value="1"/>
</dbReference>
<evidence type="ECO:0000259" key="4">
    <source>
        <dbReference type="SMART" id="SM00306"/>
    </source>
</evidence>
<evidence type="ECO:0000256" key="2">
    <source>
        <dbReference type="SAM" id="MobiDB-lite"/>
    </source>
</evidence>
<dbReference type="EMBL" id="RQET01000009">
    <property type="protein sequence ID" value="TGK08792.1"/>
    <property type="molecule type" value="Genomic_DNA"/>
</dbReference>
<feature type="region of interest" description="Disordered" evidence="2">
    <location>
        <begin position="1815"/>
        <end position="1835"/>
    </location>
</feature>
<dbReference type="Gene3D" id="2.170.16.10">
    <property type="entry name" value="Hedgehog/Intein (Hint) domain"/>
    <property type="match status" value="1"/>
</dbReference>
<organism evidence="5 6">
    <name type="scientific">Leptospira fletcheri</name>
    <dbReference type="NCBI Taxonomy" id="2484981"/>
    <lineage>
        <taxon>Bacteria</taxon>
        <taxon>Pseudomonadati</taxon>
        <taxon>Spirochaetota</taxon>
        <taxon>Spirochaetia</taxon>
        <taxon>Leptospirales</taxon>
        <taxon>Leptospiraceae</taxon>
        <taxon>Leptospira</taxon>
    </lineage>
</organism>
<dbReference type="InterPro" id="IPR036844">
    <property type="entry name" value="Hint_dom_sf"/>
</dbReference>
<dbReference type="InterPro" id="IPR003587">
    <property type="entry name" value="Hint_dom_N"/>
</dbReference>
<dbReference type="PROSITE" id="PS50817">
    <property type="entry name" value="INTEIN_N_TER"/>
    <property type="match status" value="1"/>
</dbReference>
<reference evidence="5" key="1">
    <citation type="journal article" date="2019" name="PLoS Negl. Trop. Dis.">
        <title>Revisiting the worldwide diversity of Leptospira species in the environment.</title>
        <authorList>
            <person name="Vincent A.T."/>
            <person name="Schiettekatte O."/>
            <person name="Bourhy P."/>
            <person name="Veyrier F.J."/>
            <person name="Picardeau M."/>
        </authorList>
    </citation>
    <scope>NUCLEOTIDE SEQUENCE [LARGE SCALE GENOMIC DNA]</scope>
    <source>
        <strain evidence="5">SSW15</strain>
    </source>
</reference>
<keyword evidence="6" id="KW-1185">Reference proteome</keyword>
<dbReference type="InterPro" id="IPR030934">
    <property type="entry name" value="Intein_C"/>
</dbReference>
<dbReference type="SUPFAM" id="SSF51294">
    <property type="entry name" value="Hedgehog/intein (Hint) domain"/>
    <property type="match status" value="1"/>
</dbReference>
<dbReference type="RefSeq" id="WP_135768477.1">
    <property type="nucleotide sequence ID" value="NZ_RQET01000009.1"/>
</dbReference>
<dbReference type="InterPro" id="IPR003586">
    <property type="entry name" value="Hint_dom_C"/>
</dbReference>
<dbReference type="SMART" id="SM00305">
    <property type="entry name" value="HintC"/>
    <property type="match status" value="1"/>
</dbReference>
<dbReference type="SMART" id="SM00306">
    <property type="entry name" value="HintN"/>
    <property type="match status" value="1"/>
</dbReference>
<dbReference type="OrthoDB" id="309913at2"/>
<evidence type="ECO:0000259" key="3">
    <source>
        <dbReference type="SMART" id="SM00305"/>
    </source>
</evidence>
<accession>A0A4R9GAP3</accession>
<dbReference type="InterPro" id="IPR006141">
    <property type="entry name" value="Intein_N"/>
</dbReference>
<dbReference type="Proteomes" id="UP000298458">
    <property type="component" value="Unassembled WGS sequence"/>
</dbReference>
<proteinExistence type="predicted"/>
<feature type="coiled-coil region" evidence="1">
    <location>
        <begin position="211"/>
        <end position="238"/>
    </location>
</feature>
<feature type="coiled-coil region" evidence="1">
    <location>
        <begin position="2389"/>
        <end position="2416"/>
    </location>
</feature>
<dbReference type="NCBIfam" id="TIGR01443">
    <property type="entry name" value="intein_Cterm"/>
    <property type="match status" value="1"/>
</dbReference>
<evidence type="ECO:0000313" key="6">
    <source>
        <dbReference type="Proteomes" id="UP000298458"/>
    </source>
</evidence>
<comment type="caution">
    <text evidence="5">The sequence shown here is derived from an EMBL/GenBank/DDBJ whole genome shotgun (WGS) entry which is preliminary data.</text>
</comment>
<evidence type="ECO:0000313" key="5">
    <source>
        <dbReference type="EMBL" id="TGK08792.1"/>
    </source>
</evidence>
<feature type="domain" description="Hint" evidence="4">
    <location>
        <begin position="2035"/>
        <end position="2130"/>
    </location>
</feature>